<keyword evidence="4" id="KW-1185">Reference proteome</keyword>
<dbReference type="OrthoDB" id="9770043at2"/>
<feature type="signal peptide" evidence="1">
    <location>
        <begin position="1"/>
        <end position="31"/>
    </location>
</feature>
<dbReference type="Proteomes" id="UP000319732">
    <property type="component" value="Unassembled WGS sequence"/>
</dbReference>
<dbReference type="PANTHER" id="PTHR19328">
    <property type="entry name" value="HEDGEHOG-INTERACTING PROTEIN"/>
    <property type="match status" value="1"/>
</dbReference>
<evidence type="ECO:0000313" key="3">
    <source>
        <dbReference type="EMBL" id="TQV69644.1"/>
    </source>
</evidence>
<dbReference type="InterPro" id="IPR012938">
    <property type="entry name" value="Glc/Sorbosone_DH"/>
</dbReference>
<dbReference type="AlphaFoldDB" id="A0A545SXF4"/>
<protein>
    <submittedName>
        <fullName evidence="3">PQQ-dependent sugar dehydrogenase</fullName>
    </submittedName>
</protein>
<gene>
    <name evidence="3" type="ORF">FKG94_22895</name>
</gene>
<name>A0A545SXF4_9GAMM</name>
<dbReference type="InterPro" id="IPR011041">
    <property type="entry name" value="Quinoprot_gluc/sorb_DH_b-prop"/>
</dbReference>
<sequence length="395" mass="43115">MDTLPALYPFAAVNRLLVCLLLLPLFSACQAPPPPDPPVSITRVVVSSGLARPWDIAFLSEREALVTEKQGGIKRVDLVDGSHNAITGLPDDLDNLVREDARDNSGLFGIALDPQFEATGWVYFAYSALEKSSGTIATATKVVRARLQDDVLVDMQTLAVAGPFSADRFHYGGGLVFGPDGKLYITFGERFLNEVDQPPLPVAQNKADLRGAIHRINPDGSLPVDNPDWGAAPGTYATGIRAAQGLTVHPDTGDIWFSEHGARRGDEINVLAPAANYGWPVVTDGAYRDESYRPPQPEGITFTPPRWSWEETVAPTGLTFYTGSEFPAWRGDLFVAGLSRGSLWRLQVNDSRIVAAEKLFTEDPVRLRQVKQGLDGKLYMLTDESDGRILRIEKG</sequence>
<dbReference type="RefSeq" id="WP_142929283.1">
    <property type="nucleotide sequence ID" value="NZ_ML660105.1"/>
</dbReference>
<keyword evidence="1" id="KW-0732">Signal</keyword>
<evidence type="ECO:0000313" key="4">
    <source>
        <dbReference type="Proteomes" id="UP000319732"/>
    </source>
</evidence>
<proteinExistence type="predicted"/>
<feature type="chain" id="PRO_5021839709" evidence="1">
    <location>
        <begin position="32"/>
        <end position="395"/>
    </location>
</feature>
<dbReference type="Gene3D" id="2.120.10.30">
    <property type="entry name" value="TolB, C-terminal domain"/>
    <property type="match status" value="1"/>
</dbReference>
<organism evidence="3 4">
    <name type="scientific">Exilibacterium tricleocarpae</name>
    <dbReference type="NCBI Taxonomy" id="2591008"/>
    <lineage>
        <taxon>Bacteria</taxon>
        <taxon>Pseudomonadati</taxon>
        <taxon>Pseudomonadota</taxon>
        <taxon>Gammaproteobacteria</taxon>
        <taxon>Cellvibrionales</taxon>
        <taxon>Cellvibrionaceae</taxon>
        <taxon>Exilibacterium</taxon>
    </lineage>
</organism>
<comment type="caution">
    <text evidence="3">The sequence shown here is derived from an EMBL/GenBank/DDBJ whole genome shotgun (WGS) entry which is preliminary data.</text>
</comment>
<dbReference type="Pfam" id="PF07995">
    <property type="entry name" value="GSDH"/>
    <property type="match status" value="1"/>
</dbReference>
<dbReference type="InterPro" id="IPR011042">
    <property type="entry name" value="6-blade_b-propeller_TolB-like"/>
</dbReference>
<accession>A0A545SXF4</accession>
<evidence type="ECO:0000259" key="2">
    <source>
        <dbReference type="Pfam" id="PF07995"/>
    </source>
</evidence>
<dbReference type="PANTHER" id="PTHR19328:SF75">
    <property type="entry name" value="ALDOSE SUGAR DEHYDROGENASE YLII"/>
    <property type="match status" value="1"/>
</dbReference>
<feature type="domain" description="Glucose/Sorbosone dehydrogenase" evidence="2">
    <location>
        <begin position="50"/>
        <end position="391"/>
    </location>
</feature>
<reference evidence="3 4" key="1">
    <citation type="submission" date="2019-06" db="EMBL/GenBank/DDBJ databases">
        <title>Whole genome sequence for Cellvibrionaceae sp. R142.</title>
        <authorList>
            <person name="Wang G."/>
        </authorList>
    </citation>
    <scope>NUCLEOTIDE SEQUENCE [LARGE SCALE GENOMIC DNA]</scope>
    <source>
        <strain evidence="3 4">R142</strain>
    </source>
</reference>
<dbReference type="SUPFAM" id="SSF50952">
    <property type="entry name" value="Soluble quinoprotein glucose dehydrogenase"/>
    <property type="match status" value="1"/>
</dbReference>
<evidence type="ECO:0000256" key="1">
    <source>
        <dbReference type="SAM" id="SignalP"/>
    </source>
</evidence>
<dbReference type="EMBL" id="VHSG01000027">
    <property type="protein sequence ID" value="TQV69644.1"/>
    <property type="molecule type" value="Genomic_DNA"/>
</dbReference>